<accession>A0A557SW00</accession>
<evidence type="ECO:0000313" key="1">
    <source>
        <dbReference type="EMBL" id="TVP40761.1"/>
    </source>
</evidence>
<dbReference type="Proteomes" id="UP000315289">
    <property type="component" value="Unassembled WGS sequence"/>
</dbReference>
<comment type="caution">
    <text evidence="1">The sequence shown here is derived from an EMBL/GenBank/DDBJ whole genome shotgun (WGS) entry which is preliminary data.</text>
</comment>
<gene>
    <name evidence="1" type="ORF">NARC_60148</name>
</gene>
<evidence type="ECO:0000313" key="2">
    <source>
        <dbReference type="Proteomes" id="UP000315289"/>
    </source>
</evidence>
<reference evidence="1 2" key="1">
    <citation type="journal article" date="2019" name="Front. Microbiol.">
        <title>Ammonia Oxidation by the Arctic Terrestrial Thaumarchaeote Candidatus Nitrosocosmicus arcticus Is Stimulated by Increasing Temperatures.</title>
        <authorList>
            <person name="Alves R.J.E."/>
            <person name="Kerou M."/>
            <person name="Zappe A."/>
            <person name="Bittner R."/>
            <person name="Abby S.S."/>
            <person name="Schmidt H.A."/>
            <person name="Pfeifer K."/>
            <person name="Schleper C."/>
        </authorList>
    </citation>
    <scope>NUCLEOTIDE SEQUENCE [LARGE SCALE GENOMIC DNA]</scope>
    <source>
        <strain evidence="1 2">Kfb</strain>
    </source>
</reference>
<dbReference type="AlphaFoldDB" id="A0A557SW00"/>
<name>A0A557SW00_9ARCH</name>
<proteinExistence type="predicted"/>
<protein>
    <submittedName>
        <fullName evidence="1">Uncharacterized protein</fullName>
    </submittedName>
</protein>
<dbReference type="EMBL" id="VOAH01000006">
    <property type="protein sequence ID" value="TVP40761.1"/>
    <property type="molecule type" value="Genomic_DNA"/>
</dbReference>
<dbReference type="RefSeq" id="WP_144730306.1">
    <property type="nucleotide sequence ID" value="NZ_ML675582.1"/>
</dbReference>
<keyword evidence="2" id="KW-1185">Reference proteome</keyword>
<sequence length="123" mass="13762">MMNNKILFISIIALSAIGFLSNHSIGDAFAQTTNATQTVKWNNFFATSDDFEHPTIPGIALIDVLYESDKTVTLESTYVDSIWRAVDAVKADGYKIDDVVQYETRAFSSDNIHLNFMVIMSKD</sequence>
<organism evidence="1 2">
    <name type="scientific">Candidatus Nitrosocosmicus arcticus</name>
    <dbReference type="NCBI Taxonomy" id="2035267"/>
    <lineage>
        <taxon>Archaea</taxon>
        <taxon>Nitrososphaerota</taxon>
        <taxon>Nitrososphaeria</taxon>
        <taxon>Nitrososphaerales</taxon>
        <taxon>Nitrososphaeraceae</taxon>
        <taxon>Candidatus Nitrosocosmicus</taxon>
    </lineage>
</organism>